<feature type="region of interest" description="Disordered" evidence="1">
    <location>
        <begin position="29"/>
        <end position="71"/>
    </location>
</feature>
<keyword evidence="3" id="KW-1185">Reference proteome</keyword>
<comment type="caution">
    <text evidence="2">The sequence shown here is derived from an EMBL/GenBank/DDBJ whole genome shotgun (WGS) entry which is preliminary data.</text>
</comment>
<sequence>MRDAVSLDEIKWGGLGCWQILHRREHAMSRAAAPTPGRGRVPGGYVEPLRVHPPRTGMRPGTAAGDPQTPF</sequence>
<accession>A0ABP7WEM3</accession>
<dbReference type="EMBL" id="BAAAZG010000040">
    <property type="protein sequence ID" value="GAA4087341.1"/>
    <property type="molecule type" value="Genomic_DNA"/>
</dbReference>
<organism evidence="2 3">
    <name type="scientific">Actinomadura miaoliensis</name>
    <dbReference type="NCBI Taxonomy" id="430685"/>
    <lineage>
        <taxon>Bacteria</taxon>
        <taxon>Bacillati</taxon>
        <taxon>Actinomycetota</taxon>
        <taxon>Actinomycetes</taxon>
        <taxon>Streptosporangiales</taxon>
        <taxon>Thermomonosporaceae</taxon>
        <taxon>Actinomadura</taxon>
    </lineage>
</organism>
<name>A0ABP7WEM3_9ACTN</name>
<protein>
    <submittedName>
        <fullName evidence="2">Uncharacterized protein</fullName>
    </submittedName>
</protein>
<dbReference type="Proteomes" id="UP001500683">
    <property type="component" value="Unassembled WGS sequence"/>
</dbReference>
<gene>
    <name evidence="2" type="ORF">GCM10022214_54490</name>
</gene>
<proteinExistence type="predicted"/>
<reference evidence="3" key="1">
    <citation type="journal article" date="2019" name="Int. J. Syst. Evol. Microbiol.">
        <title>The Global Catalogue of Microorganisms (GCM) 10K type strain sequencing project: providing services to taxonomists for standard genome sequencing and annotation.</title>
        <authorList>
            <consortium name="The Broad Institute Genomics Platform"/>
            <consortium name="The Broad Institute Genome Sequencing Center for Infectious Disease"/>
            <person name="Wu L."/>
            <person name="Ma J."/>
        </authorList>
    </citation>
    <scope>NUCLEOTIDE SEQUENCE [LARGE SCALE GENOMIC DNA]</scope>
    <source>
        <strain evidence="3">JCM 16702</strain>
    </source>
</reference>
<evidence type="ECO:0000313" key="3">
    <source>
        <dbReference type="Proteomes" id="UP001500683"/>
    </source>
</evidence>
<evidence type="ECO:0000256" key="1">
    <source>
        <dbReference type="SAM" id="MobiDB-lite"/>
    </source>
</evidence>
<evidence type="ECO:0000313" key="2">
    <source>
        <dbReference type="EMBL" id="GAA4087341.1"/>
    </source>
</evidence>